<keyword evidence="2" id="KW-1185">Reference proteome</keyword>
<evidence type="ECO:0000313" key="1">
    <source>
        <dbReference type="EMBL" id="KAH3720685.1"/>
    </source>
</evidence>
<reference evidence="1" key="2">
    <citation type="submission" date="2020-11" db="EMBL/GenBank/DDBJ databases">
        <authorList>
            <person name="McCartney M.A."/>
            <person name="Auch B."/>
            <person name="Kono T."/>
            <person name="Mallez S."/>
            <person name="Becker A."/>
            <person name="Gohl D.M."/>
            <person name="Silverstein K.A.T."/>
            <person name="Koren S."/>
            <person name="Bechman K.B."/>
            <person name="Herman A."/>
            <person name="Abrahante J.E."/>
            <person name="Garbe J."/>
        </authorList>
    </citation>
    <scope>NUCLEOTIDE SEQUENCE</scope>
    <source>
        <strain evidence="1">Duluth1</strain>
        <tissue evidence="1">Whole animal</tissue>
    </source>
</reference>
<name>A0A9D4CB82_DREPO</name>
<dbReference type="Proteomes" id="UP000828390">
    <property type="component" value="Unassembled WGS sequence"/>
</dbReference>
<protein>
    <submittedName>
        <fullName evidence="1">Uncharacterized protein</fullName>
    </submittedName>
</protein>
<comment type="caution">
    <text evidence="1">The sequence shown here is derived from an EMBL/GenBank/DDBJ whole genome shotgun (WGS) entry which is preliminary data.</text>
</comment>
<evidence type="ECO:0000313" key="2">
    <source>
        <dbReference type="Proteomes" id="UP000828390"/>
    </source>
</evidence>
<accession>A0A9D4CB82</accession>
<dbReference type="AlphaFoldDB" id="A0A9D4CB82"/>
<dbReference type="EMBL" id="JAIWYP010000013">
    <property type="protein sequence ID" value="KAH3720685.1"/>
    <property type="molecule type" value="Genomic_DNA"/>
</dbReference>
<gene>
    <name evidence="1" type="ORF">DPMN_063589</name>
</gene>
<organism evidence="1 2">
    <name type="scientific">Dreissena polymorpha</name>
    <name type="common">Zebra mussel</name>
    <name type="synonym">Mytilus polymorpha</name>
    <dbReference type="NCBI Taxonomy" id="45954"/>
    <lineage>
        <taxon>Eukaryota</taxon>
        <taxon>Metazoa</taxon>
        <taxon>Spiralia</taxon>
        <taxon>Lophotrochozoa</taxon>
        <taxon>Mollusca</taxon>
        <taxon>Bivalvia</taxon>
        <taxon>Autobranchia</taxon>
        <taxon>Heteroconchia</taxon>
        <taxon>Euheterodonta</taxon>
        <taxon>Imparidentia</taxon>
        <taxon>Neoheterodontei</taxon>
        <taxon>Myida</taxon>
        <taxon>Dreissenoidea</taxon>
        <taxon>Dreissenidae</taxon>
        <taxon>Dreissena</taxon>
    </lineage>
</organism>
<sequence>MVPDHLLDLYERWRLNLNKGEQVQVARFSYDFEDVFAKNECDLGNFTAVEHCVDTGDAKPIRQKMKRTPVAFVTEEESHL</sequence>
<proteinExistence type="predicted"/>
<reference evidence="1" key="1">
    <citation type="journal article" date="2019" name="bioRxiv">
        <title>The Genome of the Zebra Mussel, Dreissena polymorpha: A Resource for Invasive Species Research.</title>
        <authorList>
            <person name="McCartney M.A."/>
            <person name="Auch B."/>
            <person name="Kono T."/>
            <person name="Mallez S."/>
            <person name="Zhang Y."/>
            <person name="Obille A."/>
            <person name="Becker A."/>
            <person name="Abrahante J.E."/>
            <person name="Garbe J."/>
            <person name="Badalamenti J.P."/>
            <person name="Herman A."/>
            <person name="Mangelson H."/>
            <person name="Liachko I."/>
            <person name="Sullivan S."/>
            <person name="Sone E.D."/>
            <person name="Koren S."/>
            <person name="Silverstein K.A.T."/>
            <person name="Beckman K.B."/>
            <person name="Gohl D.M."/>
        </authorList>
    </citation>
    <scope>NUCLEOTIDE SEQUENCE</scope>
    <source>
        <strain evidence="1">Duluth1</strain>
        <tissue evidence="1">Whole animal</tissue>
    </source>
</reference>